<evidence type="ECO:0000256" key="1">
    <source>
        <dbReference type="SAM" id="Phobius"/>
    </source>
</evidence>
<feature type="transmembrane region" description="Helical" evidence="1">
    <location>
        <begin position="140"/>
        <end position="157"/>
    </location>
</feature>
<evidence type="ECO:0000259" key="2">
    <source>
        <dbReference type="Pfam" id="PF12353"/>
    </source>
</evidence>
<evidence type="ECO:0000313" key="3">
    <source>
        <dbReference type="EMBL" id="EUB55218.1"/>
    </source>
</evidence>
<keyword evidence="1" id="KW-0472">Membrane</keyword>
<evidence type="ECO:0000313" key="4">
    <source>
        <dbReference type="Proteomes" id="UP000019149"/>
    </source>
</evidence>
<comment type="caution">
    <text evidence="3">The sequence shown here is derived from an EMBL/GenBank/DDBJ whole genome shotgun (WGS) entry which is preliminary data.</text>
</comment>
<dbReference type="KEGG" id="egl:EGR_09911"/>
<dbReference type="GO" id="GO:0003743">
    <property type="term" value="F:translation initiation factor activity"/>
    <property type="evidence" value="ECO:0007669"/>
    <property type="project" value="UniProtKB-KW"/>
</dbReference>
<dbReference type="GeneID" id="36345626"/>
<dbReference type="STRING" id="6210.W6U2C7"/>
<name>W6U2C7_ECHGR</name>
<dbReference type="Pfam" id="PF12353">
    <property type="entry name" value="eIF3g"/>
    <property type="match status" value="1"/>
</dbReference>
<accession>W6U2C7</accession>
<keyword evidence="1" id="KW-1133">Transmembrane helix</keyword>
<dbReference type="EMBL" id="APAU02000175">
    <property type="protein sequence ID" value="EUB55218.1"/>
    <property type="molecule type" value="Genomic_DNA"/>
</dbReference>
<gene>
    <name evidence="3" type="ORF">EGR_09911</name>
</gene>
<reference evidence="3 4" key="1">
    <citation type="journal article" date="2013" name="Nat. Genet.">
        <title>The genome of the hydatid tapeworm Echinococcus granulosus.</title>
        <authorList>
            <person name="Zheng H."/>
            <person name="Zhang W."/>
            <person name="Zhang L."/>
            <person name="Zhang Z."/>
            <person name="Li J."/>
            <person name="Lu G."/>
            <person name="Zhu Y."/>
            <person name="Wang Y."/>
            <person name="Huang Y."/>
            <person name="Liu J."/>
            <person name="Kang H."/>
            <person name="Chen J."/>
            <person name="Wang L."/>
            <person name="Chen A."/>
            <person name="Yu S."/>
            <person name="Gao Z."/>
            <person name="Jin L."/>
            <person name="Gu W."/>
            <person name="Wang Z."/>
            <person name="Zhao L."/>
            <person name="Shi B."/>
            <person name="Wen H."/>
            <person name="Lin R."/>
            <person name="Jones M.K."/>
            <person name="Brejova B."/>
            <person name="Vinar T."/>
            <person name="Zhao G."/>
            <person name="McManus D.P."/>
            <person name="Chen Z."/>
            <person name="Zhou Y."/>
            <person name="Wang S."/>
        </authorList>
    </citation>
    <scope>NUCLEOTIDE SEQUENCE [LARGE SCALE GENOMIC DNA]</scope>
</reference>
<keyword evidence="3" id="KW-0648">Protein biosynthesis</keyword>
<proteinExistence type="predicted"/>
<keyword evidence="3" id="KW-0396">Initiation factor</keyword>
<dbReference type="CTD" id="36345626"/>
<organism evidence="3 4">
    <name type="scientific">Echinococcus granulosus</name>
    <name type="common">Hydatid tapeworm</name>
    <dbReference type="NCBI Taxonomy" id="6210"/>
    <lineage>
        <taxon>Eukaryota</taxon>
        <taxon>Metazoa</taxon>
        <taxon>Spiralia</taxon>
        <taxon>Lophotrochozoa</taxon>
        <taxon>Platyhelminthes</taxon>
        <taxon>Cestoda</taxon>
        <taxon>Eucestoda</taxon>
        <taxon>Cyclophyllidea</taxon>
        <taxon>Taeniidae</taxon>
        <taxon>Echinococcus</taxon>
        <taxon>Echinococcus granulosus group</taxon>
    </lineage>
</organism>
<feature type="domain" description="Eukaryotic translation initiation factor 3 subunit G N-terminal" evidence="2">
    <location>
        <begin position="28"/>
        <end position="103"/>
    </location>
</feature>
<protein>
    <submittedName>
        <fullName evidence="3">Eukaryotic translation initiation factor 3 subunit G</fullName>
    </submittedName>
</protein>
<keyword evidence="4" id="KW-1185">Reference proteome</keyword>
<dbReference type="Proteomes" id="UP000019149">
    <property type="component" value="Unassembled WGS sequence"/>
</dbReference>
<dbReference type="InterPro" id="IPR024675">
    <property type="entry name" value="eIF3g_N"/>
</dbReference>
<keyword evidence="1" id="KW-0812">Transmembrane</keyword>
<sequence length="168" mass="19429">MQPVFNFAFYFFLSRIILPKNAPLPAEQVIYDRENNTKKVITYESDDDGETYKETREYTIQKVRVPSAVAKRKAWKKFGDAANDPPGPNPAYTYPGEIVNIQYLGNKLVSSNFLVFIPYFVQSCTLFSKFLPKYLFSSKVLNFVFIFFALVCVELFIRSNHLVTYVNS</sequence>
<dbReference type="RefSeq" id="XP_024346414.1">
    <property type="nucleotide sequence ID" value="XM_024499160.1"/>
</dbReference>
<dbReference type="AlphaFoldDB" id="W6U2C7"/>
<dbReference type="OrthoDB" id="10398965at2759"/>